<gene>
    <name evidence="1" type="ORF">AWN90_40075</name>
</gene>
<sequence length="128" mass="13616">MVFALGTHTLVLHRRIPVVDATGRPVLDAYGREQVTDIAVTVAGCDFEVTASLETESAVTITRLDGRGMLPPGTPVDYLSAVTWQGIKFEVHGPPRPVPAIRTGAIDHIAVTARSSLDSTNPASREEG</sequence>
<dbReference type="RefSeq" id="WP_067594314.1">
    <property type="nucleotide sequence ID" value="NZ_JABMCZ010000003.1"/>
</dbReference>
<dbReference type="EMBL" id="LWGR01000013">
    <property type="protein sequence ID" value="KZM70760.1"/>
    <property type="molecule type" value="Genomic_DNA"/>
</dbReference>
<dbReference type="AlphaFoldDB" id="A0A164JVF9"/>
<keyword evidence="2" id="KW-1185">Reference proteome</keyword>
<evidence type="ECO:0000313" key="2">
    <source>
        <dbReference type="Proteomes" id="UP000076512"/>
    </source>
</evidence>
<dbReference type="STRING" id="455432.AWN90_40075"/>
<organism evidence="1 2">
    <name type="scientific">Nocardia terpenica</name>
    <dbReference type="NCBI Taxonomy" id="455432"/>
    <lineage>
        <taxon>Bacteria</taxon>
        <taxon>Bacillati</taxon>
        <taxon>Actinomycetota</taxon>
        <taxon>Actinomycetes</taxon>
        <taxon>Mycobacteriales</taxon>
        <taxon>Nocardiaceae</taxon>
        <taxon>Nocardia</taxon>
    </lineage>
</organism>
<evidence type="ECO:0000313" key="1">
    <source>
        <dbReference type="EMBL" id="KZM70760.1"/>
    </source>
</evidence>
<reference evidence="1 2" key="1">
    <citation type="submission" date="2016-04" db="EMBL/GenBank/DDBJ databases">
        <authorList>
            <person name="Evans L.H."/>
            <person name="Alamgir A."/>
            <person name="Owens N."/>
            <person name="Weber N.D."/>
            <person name="Virtaneva K."/>
            <person name="Barbian K."/>
            <person name="Babar A."/>
            <person name="Rosenke K."/>
        </authorList>
    </citation>
    <scope>NUCLEOTIDE SEQUENCE [LARGE SCALE GENOMIC DNA]</scope>
    <source>
        <strain evidence="1 2">IFM 0406</strain>
    </source>
</reference>
<proteinExistence type="predicted"/>
<name>A0A164JVF9_9NOCA</name>
<dbReference type="Proteomes" id="UP000076512">
    <property type="component" value="Unassembled WGS sequence"/>
</dbReference>
<protein>
    <submittedName>
        <fullName evidence="1">Uncharacterized protein</fullName>
    </submittedName>
</protein>
<comment type="caution">
    <text evidence="1">The sequence shown here is derived from an EMBL/GenBank/DDBJ whole genome shotgun (WGS) entry which is preliminary data.</text>
</comment>
<dbReference type="OrthoDB" id="9976752at2"/>
<accession>A0A164JVF9</accession>